<dbReference type="InterPro" id="IPR050524">
    <property type="entry name" value="APC_YAT"/>
</dbReference>
<sequence length="561" mass="61425">MSTTEKESKTGATSDEAVVHVLGTSDGGESQTGGAAEIPESHRGLRMRHVQLIAISGSIGSAVFISIGNPLTSAGPLGLLIGLGIWCTVVWAASNCLIEMTTLLPCDGGFLQYATRFVDPSFGMALGWNYAITQWALICYDTTAINVICQYWGTIHPAIMVSVTLVILGALNLYSVRWYGEAEFWLSITKIILMFGLTLYTFVTMVGGNPLHDVYGFRFWKDPGVFGTNVGAREQVRGIFDAICWGTFAIVGPDYLSIVGGEVRHPRRVLPRAFNTTPYRIFFFYLTGALCVGIASSSNDQSLLGAIAAGAPGAAKSPYVISMNRLGIPVLPSIVNAVVLISCMSTANSFAFVGSRSLFSLAQKGQAPRIFTRVNRNGVPYLAVIATLLLGCLSYLSVSTQAAKVLNWWISLTGSAQLVTWTCVAITYIRFRAGLKKQNLFDTDFLPQRGHLQPFSAWWLLTWSPIVFIFSGYYCFIGPFATIDFVFVYGSGFIFAAIYLGAKAYDIFVRKQTRFWIKAEDIDFVTDIQHFNDMAKATEAKMAAKREKGTGVLQKIDHFLF</sequence>
<dbReference type="PANTHER" id="PTHR43341">
    <property type="entry name" value="AMINO ACID PERMEASE"/>
    <property type="match status" value="1"/>
</dbReference>
<dbReference type="EMBL" id="RSCE01000006">
    <property type="protein sequence ID" value="RSH82019.1"/>
    <property type="molecule type" value="Genomic_DNA"/>
</dbReference>
<evidence type="ECO:0000313" key="8">
    <source>
        <dbReference type="Proteomes" id="UP000279236"/>
    </source>
</evidence>
<dbReference type="GO" id="GO:0015171">
    <property type="term" value="F:amino acid transmembrane transporter activity"/>
    <property type="evidence" value="ECO:0007669"/>
    <property type="project" value="TreeGrafter"/>
</dbReference>
<dbReference type="OrthoDB" id="10062876at2759"/>
<dbReference type="GO" id="GO:0016020">
    <property type="term" value="C:membrane"/>
    <property type="evidence" value="ECO:0007669"/>
    <property type="project" value="UniProtKB-SubCell"/>
</dbReference>
<organism evidence="7 8">
    <name type="scientific">Apiotrichum porosum</name>
    <dbReference type="NCBI Taxonomy" id="105984"/>
    <lineage>
        <taxon>Eukaryota</taxon>
        <taxon>Fungi</taxon>
        <taxon>Dikarya</taxon>
        <taxon>Basidiomycota</taxon>
        <taxon>Agaricomycotina</taxon>
        <taxon>Tremellomycetes</taxon>
        <taxon>Trichosporonales</taxon>
        <taxon>Trichosporonaceae</taxon>
        <taxon>Apiotrichum</taxon>
    </lineage>
</organism>
<feature type="transmembrane region" description="Helical" evidence="5">
    <location>
        <begin position="480"/>
        <end position="502"/>
    </location>
</feature>
<dbReference type="InterPro" id="IPR004841">
    <property type="entry name" value="AA-permease/SLC12A_dom"/>
</dbReference>
<evidence type="ECO:0000256" key="1">
    <source>
        <dbReference type="ARBA" id="ARBA00004141"/>
    </source>
</evidence>
<evidence type="ECO:0000313" key="7">
    <source>
        <dbReference type="EMBL" id="RSH82019.1"/>
    </source>
</evidence>
<accession>A0A427XT50</accession>
<dbReference type="Gene3D" id="1.20.1740.10">
    <property type="entry name" value="Amino acid/polyamine transporter I"/>
    <property type="match status" value="1"/>
</dbReference>
<proteinExistence type="predicted"/>
<protein>
    <recommendedName>
        <fullName evidence="6">Amino acid permease/ SLC12A domain-containing protein</fullName>
    </recommendedName>
</protein>
<feature type="transmembrane region" description="Helical" evidence="5">
    <location>
        <begin position="408"/>
        <end position="431"/>
    </location>
</feature>
<dbReference type="STRING" id="105984.A0A427XT50"/>
<feature type="transmembrane region" description="Helical" evidence="5">
    <location>
        <begin position="334"/>
        <end position="359"/>
    </location>
</feature>
<feature type="transmembrane region" description="Helical" evidence="5">
    <location>
        <begin position="184"/>
        <end position="203"/>
    </location>
</feature>
<dbReference type="Pfam" id="PF00324">
    <property type="entry name" value="AA_permease"/>
    <property type="match status" value="1"/>
</dbReference>
<dbReference type="PANTHER" id="PTHR43341:SF15">
    <property type="entry name" value="GENERAL AMINO ACID PERMEASE AGP2"/>
    <property type="match status" value="1"/>
</dbReference>
<evidence type="ECO:0000256" key="2">
    <source>
        <dbReference type="ARBA" id="ARBA00022692"/>
    </source>
</evidence>
<dbReference type="RefSeq" id="XP_028476474.1">
    <property type="nucleotide sequence ID" value="XM_028623541.1"/>
</dbReference>
<evidence type="ECO:0000256" key="5">
    <source>
        <dbReference type="SAM" id="Phobius"/>
    </source>
</evidence>
<name>A0A427XT50_9TREE</name>
<feature type="transmembrane region" description="Helical" evidence="5">
    <location>
        <begin position="74"/>
        <end position="93"/>
    </location>
</feature>
<feature type="domain" description="Amino acid permease/ SLC12A" evidence="6">
    <location>
        <begin position="49"/>
        <end position="505"/>
    </location>
</feature>
<feature type="transmembrane region" description="Helical" evidence="5">
    <location>
        <begin position="452"/>
        <end position="474"/>
    </location>
</feature>
<comment type="subcellular location">
    <subcellularLocation>
        <location evidence="1">Membrane</location>
        <topology evidence="1">Multi-pass membrane protein</topology>
    </subcellularLocation>
</comment>
<gene>
    <name evidence="7" type="ORF">EHS24_008223</name>
</gene>
<feature type="transmembrane region" description="Helical" evidence="5">
    <location>
        <begin position="277"/>
        <end position="295"/>
    </location>
</feature>
<evidence type="ECO:0000259" key="6">
    <source>
        <dbReference type="Pfam" id="PF00324"/>
    </source>
</evidence>
<dbReference type="Proteomes" id="UP000279236">
    <property type="component" value="Unassembled WGS sequence"/>
</dbReference>
<feature type="transmembrane region" description="Helical" evidence="5">
    <location>
        <begin position="158"/>
        <end position="178"/>
    </location>
</feature>
<keyword evidence="2 5" id="KW-0812">Transmembrane</keyword>
<dbReference type="AlphaFoldDB" id="A0A427XT50"/>
<evidence type="ECO:0000256" key="4">
    <source>
        <dbReference type="ARBA" id="ARBA00023136"/>
    </source>
</evidence>
<feature type="transmembrane region" description="Helical" evidence="5">
    <location>
        <begin position="50"/>
        <end position="68"/>
    </location>
</feature>
<evidence type="ECO:0000256" key="3">
    <source>
        <dbReference type="ARBA" id="ARBA00022989"/>
    </source>
</evidence>
<comment type="caution">
    <text evidence="7">The sequence shown here is derived from an EMBL/GenBank/DDBJ whole genome shotgun (WGS) entry which is preliminary data.</text>
</comment>
<keyword evidence="8" id="KW-1185">Reference proteome</keyword>
<keyword evidence="3 5" id="KW-1133">Transmembrane helix</keyword>
<dbReference type="GeneID" id="39592766"/>
<reference evidence="7 8" key="1">
    <citation type="submission" date="2018-11" db="EMBL/GenBank/DDBJ databases">
        <title>Genome sequence of Apiotrichum porosum DSM 27194.</title>
        <authorList>
            <person name="Aliyu H."/>
            <person name="Gorte O."/>
            <person name="Ochsenreither K."/>
        </authorList>
    </citation>
    <scope>NUCLEOTIDE SEQUENCE [LARGE SCALE GENOMIC DNA]</scope>
    <source>
        <strain evidence="7 8">DSM 27194</strain>
    </source>
</reference>
<feature type="transmembrane region" description="Helical" evidence="5">
    <location>
        <begin position="379"/>
        <end position="396"/>
    </location>
</feature>
<keyword evidence="4 5" id="KW-0472">Membrane</keyword>
<dbReference type="PIRSF" id="PIRSF006060">
    <property type="entry name" value="AA_transporter"/>
    <property type="match status" value="1"/>
</dbReference>